<reference evidence="1" key="1">
    <citation type="journal article" date="2014" name="Int. J. Syst. Evol. Microbiol.">
        <title>Complete genome sequence of Corynebacterium casei LMG S-19264T (=DSM 44701T), isolated from a smear-ripened cheese.</title>
        <authorList>
            <consortium name="US DOE Joint Genome Institute (JGI-PGF)"/>
            <person name="Walter F."/>
            <person name="Albersmeier A."/>
            <person name="Kalinowski J."/>
            <person name="Ruckert C."/>
        </authorList>
    </citation>
    <scope>NUCLEOTIDE SEQUENCE</scope>
    <source>
        <strain evidence="1">JCM 4391</strain>
    </source>
</reference>
<evidence type="ECO:0000313" key="1">
    <source>
        <dbReference type="EMBL" id="GGU62240.1"/>
    </source>
</evidence>
<evidence type="ECO:0000313" key="2">
    <source>
        <dbReference type="Proteomes" id="UP000636661"/>
    </source>
</evidence>
<dbReference type="RefSeq" id="WP_189554309.1">
    <property type="nucleotide sequence ID" value="NZ_BMTP01000020.1"/>
</dbReference>
<protein>
    <submittedName>
        <fullName evidence="1">Uncharacterized protein</fullName>
    </submittedName>
</protein>
<keyword evidence="2" id="KW-1185">Reference proteome</keyword>
<dbReference type="EMBL" id="BMTP01000020">
    <property type="protein sequence ID" value="GGU62240.1"/>
    <property type="molecule type" value="Genomic_DNA"/>
</dbReference>
<comment type="caution">
    <text evidence="1">The sequence shown here is derived from an EMBL/GenBank/DDBJ whole genome shotgun (WGS) entry which is preliminary data.</text>
</comment>
<dbReference type="AlphaFoldDB" id="A0A918I3U0"/>
<organism evidence="1 2">
    <name type="scientific">Streptomyces lavendofoliae</name>
    <dbReference type="NCBI Taxonomy" id="67314"/>
    <lineage>
        <taxon>Bacteria</taxon>
        <taxon>Bacillati</taxon>
        <taxon>Actinomycetota</taxon>
        <taxon>Actinomycetes</taxon>
        <taxon>Kitasatosporales</taxon>
        <taxon>Streptomycetaceae</taxon>
        <taxon>Streptomyces</taxon>
    </lineage>
</organism>
<reference evidence="1" key="2">
    <citation type="submission" date="2020-09" db="EMBL/GenBank/DDBJ databases">
        <authorList>
            <person name="Sun Q."/>
            <person name="Ohkuma M."/>
        </authorList>
    </citation>
    <scope>NUCLEOTIDE SEQUENCE</scope>
    <source>
        <strain evidence="1">JCM 4391</strain>
    </source>
</reference>
<accession>A0A918I3U0</accession>
<proteinExistence type="predicted"/>
<sequence>MEEDDQEKARRESHARLVALKVASVEAQARATAEGYSSEAWAPWRAAAGAYQAALTEHAAAFGLNRYEVERAVNEEVLHPEPNE</sequence>
<dbReference type="Proteomes" id="UP000636661">
    <property type="component" value="Unassembled WGS sequence"/>
</dbReference>
<name>A0A918I3U0_9ACTN</name>
<gene>
    <name evidence="1" type="ORF">GCM10010274_58770</name>
</gene>